<name>A0A0D1JYE4_9MYCO</name>
<sequence>MTRRISYVVRGAPSATADLGGSALRRVAIDIREQNLVTGSGELSRDLQTNPSTCSCDDGC</sequence>
<proteinExistence type="predicted"/>
<accession>A0A0D1JYE4</accession>
<comment type="caution">
    <text evidence="1">The sequence shown here is derived from an EMBL/GenBank/DDBJ whole genome shotgun (WGS) entry which is preliminary data.</text>
</comment>
<protein>
    <submittedName>
        <fullName evidence="1">Uncharacterized protein</fullName>
    </submittedName>
</protein>
<evidence type="ECO:0000313" key="1">
    <source>
        <dbReference type="EMBL" id="KIU17619.1"/>
    </source>
</evidence>
<evidence type="ECO:0000313" key="2">
    <source>
        <dbReference type="Proteomes" id="UP000032221"/>
    </source>
</evidence>
<dbReference type="AlphaFoldDB" id="A0A0D1JYE4"/>
<keyword evidence="2" id="KW-1185">Reference proteome</keyword>
<reference evidence="1 2" key="1">
    <citation type="submission" date="2015-01" db="EMBL/GenBank/DDBJ databases">
        <title>Genome sequence of Mycobacterium llatzerense and Mycobacterium immunogenum recovered from brain abscess.</title>
        <authorList>
            <person name="Greninger A.L."/>
            <person name="Langelier C."/>
            <person name="Cunningham G."/>
            <person name="Chiu C.Y."/>
            <person name="Miller S."/>
        </authorList>
    </citation>
    <scope>NUCLEOTIDE SEQUENCE [LARGE SCALE GENOMIC DNA]</scope>
    <source>
        <strain evidence="1 2">CLUC14</strain>
    </source>
</reference>
<dbReference type="EMBL" id="JXST01000007">
    <property type="protein sequence ID" value="KIU17619.1"/>
    <property type="molecule type" value="Genomic_DNA"/>
</dbReference>
<gene>
    <name evidence="1" type="ORF">TL10_06735</name>
</gene>
<dbReference type="Proteomes" id="UP000032221">
    <property type="component" value="Unassembled WGS sequence"/>
</dbReference>
<organism evidence="1 2">
    <name type="scientific">Mycolicibacterium llatzerense</name>
    <dbReference type="NCBI Taxonomy" id="280871"/>
    <lineage>
        <taxon>Bacteria</taxon>
        <taxon>Bacillati</taxon>
        <taxon>Actinomycetota</taxon>
        <taxon>Actinomycetes</taxon>
        <taxon>Mycobacteriales</taxon>
        <taxon>Mycobacteriaceae</taxon>
        <taxon>Mycolicibacterium</taxon>
    </lineage>
</organism>